<dbReference type="GO" id="GO:0005524">
    <property type="term" value="F:ATP binding"/>
    <property type="evidence" value="ECO:0007669"/>
    <property type="project" value="UniProtKB-KW"/>
</dbReference>
<dbReference type="GO" id="GO:0035999">
    <property type="term" value="P:tetrahydrofolate interconversion"/>
    <property type="evidence" value="ECO:0007669"/>
    <property type="project" value="TreeGrafter"/>
</dbReference>
<keyword evidence="2 6" id="KW-0547">Nucleotide-binding</keyword>
<evidence type="ECO:0000313" key="8">
    <source>
        <dbReference type="Proteomes" id="UP000467700"/>
    </source>
</evidence>
<comment type="similarity">
    <text evidence="1 6">Belongs to the 5-formyltetrahydrofolate cyclo-ligase family.</text>
</comment>
<sequence>MPMTSPSPSFAALAAASASTTLQAQKRALRRAVAARLAGVEERSLEEQSRAITARVLALPFLAPCTSISCYLSMPSAEARTGPLVETLLEAGKNLYVPKIASAKDGRMDFLRVYDQADLEDLPSGTWGIREPGEMWDAQNLKRGRVSGTKGELDVILVPGVAFDRSLSRLGHGKGYYDRFITSYVASGRRKPLLGASFFHTSV</sequence>
<evidence type="ECO:0000256" key="4">
    <source>
        <dbReference type="ARBA" id="ARBA00036539"/>
    </source>
</evidence>
<protein>
    <recommendedName>
        <fullName evidence="5 6">5-formyltetrahydrofolate cyclo-ligase</fullName>
        <ecNumber evidence="5 6">6.3.3.2</ecNumber>
    </recommendedName>
</protein>
<evidence type="ECO:0000256" key="5">
    <source>
        <dbReference type="ARBA" id="ARBA00038966"/>
    </source>
</evidence>
<evidence type="ECO:0000256" key="6">
    <source>
        <dbReference type="RuleBase" id="RU361279"/>
    </source>
</evidence>
<dbReference type="InterPro" id="IPR002698">
    <property type="entry name" value="FTHF_cligase"/>
</dbReference>
<comment type="catalytic activity">
    <reaction evidence="4 6">
        <text>(6S)-5-formyl-5,6,7,8-tetrahydrofolate + ATP = (6R)-5,10-methenyltetrahydrofolate + ADP + phosphate</text>
        <dbReference type="Rhea" id="RHEA:10488"/>
        <dbReference type="ChEBI" id="CHEBI:30616"/>
        <dbReference type="ChEBI" id="CHEBI:43474"/>
        <dbReference type="ChEBI" id="CHEBI:57455"/>
        <dbReference type="ChEBI" id="CHEBI:57457"/>
        <dbReference type="ChEBI" id="CHEBI:456216"/>
        <dbReference type="EC" id="6.3.3.2"/>
    </reaction>
</comment>
<reference evidence="7 8" key="1">
    <citation type="submission" date="2020-01" db="EMBL/GenBank/DDBJ databases">
        <authorList>
            <person name="Gupta K D."/>
        </authorList>
    </citation>
    <scope>NUCLEOTIDE SEQUENCE [LARGE SCALE GENOMIC DNA]</scope>
</reference>
<dbReference type="GO" id="GO:0046872">
    <property type="term" value="F:metal ion binding"/>
    <property type="evidence" value="ECO:0007669"/>
    <property type="project" value="UniProtKB-KW"/>
</dbReference>
<dbReference type="OrthoDB" id="2015992at2759"/>
<dbReference type="EC" id="6.3.3.2" evidence="5 6"/>
<dbReference type="InterPro" id="IPR024185">
    <property type="entry name" value="FTHF_cligase-like_sf"/>
</dbReference>
<keyword evidence="8" id="KW-1185">Reference proteome</keyword>
<dbReference type="NCBIfam" id="TIGR02727">
    <property type="entry name" value="MTHFS_bact"/>
    <property type="match status" value="1"/>
</dbReference>
<dbReference type="Gene3D" id="3.40.50.10420">
    <property type="entry name" value="NagB/RpiA/CoA transferase-like"/>
    <property type="match status" value="1"/>
</dbReference>
<name>A0A8S0XRT7_CYCAE</name>
<dbReference type="EMBL" id="CACVBS010000044">
    <property type="protein sequence ID" value="CAA7264281.1"/>
    <property type="molecule type" value="Genomic_DNA"/>
</dbReference>
<dbReference type="GO" id="GO:0030272">
    <property type="term" value="F:5-formyltetrahydrofolate cyclo-ligase activity"/>
    <property type="evidence" value="ECO:0007669"/>
    <property type="project" value="UniProtKB-EC"/>
</dbReference>
<keyword evidence="6" id="KW-0460">Magnesium</keyword>
<keyword evidence="3 6" id="KW-0067">ATP-binding</keyword>
<dbReference type="GO" id="GO:0009396">
    <property type="term" value="P:folic acid-containing compound biosynthetic process"/>
    <property type="evidence" value="ECO:0007669"/>
    <property type="project" value="TreeGrafter"/>
</dbReference>
<keyword evidence="6" id="KW-0479">Metal-binding</keyword>
<dbReference type="PANTHER" id="PTHR23407:SF1">
    <property type="entry name" value="5-FORMYLTETRAHYDROFOLATE CYCLO-LIGASE"/>
    <property type="match status" value="1"/>
</dbReference>
<dbReference type="PANTHER" id="PTHR23407">
    <property type="entry name" value="ATPASE INHIBITOR/5-FORMYLTETRAHYDROFOLATE CYCLO-LIGASE"/>
    <property type="match status" value="1"/>
</dbReference>
<accession>A0A8S0XRT7</accession>
<comment type="cofactor">
    <cofactor evidence="6">
        <name>Mg(2+)</name>
        <dbReference type="ChEBI" id="CHEBI:18420"/>
    </cofactor>
</comment>
<dbReference type="AlphaFoldDB" id="A0A8S0XRT7"/>
<organism evidence="7 8">
    <name type="scientific">Cyclocybe aegerita</name>
    <name type="common">Black poplar mushroom</name>
    <name type="synonym">Agrocybe aegerita</name>
    <dbReference type="NCBI Taxonomy" id="1973307"/>
    <lineage>
        <taxon>Eukaryota</taxon>
        <taxon>Fungi</taxon>
        <taxon>Dikarya</taxon>
        <taxon>Basidiomycota</taxon>
        <taxon>Agaricomycotina</taxon>
        <taxon>Agaricomycetes</taxon>
        <taxon>Agaricomycetidae</taxon>
        <taxon>Agaricales</taxon>
        <taxon>Agaricineae</taxon>
        <taxon>Bolbitiaceae</taxon>
        <taxon>Cyclocybe</taxon>
    </lineage>
</organism>
<evidence type="ECO:0000256" key="1">
    <source>
        <dbReference type="ARBA" id="ARBA00010638"/>
    </source>
</evidence>
<evidence type="ECO:0000256" key="3">
    <source>
        <dbReference type="ARBA" id="ARBA00022840"/>
    </source>
</evidence>
<dbReference type="Pfam" id="PF01812">
    <property type="entry name" value="5-FTHF_cyc-lig"/>
    <property type="match status" value="1"/>
</dbReference>
<dbReference type="Proteomes" id="UP000467700">
    <property type="component" value="Unassembled WGS sequence"/>
</dbReference>
<gene>
    <name evidence="7" type="ORF">AAE3_LOCUS6588</name>
</gene>
<dbReference type="SUPFAM" id="SSF100950">
    <property type="entry name" value="NagB/RpiA/CoA transferase-like"/>
    <property type="match status" value="1"/>
</dbReference>
<comment type="caution">
    <text evidence="7">The sequence shown here is derived from an EMBL/GenBank/DDBJ whole genome shotgun (WGS) entry which is preliminary data.</text>
</comment>
<proteinExistence type="inferred from homology"/>
<evidence type="ECO:0000256" key="2">
    <source>
        <dbReference type="ARBA" id="ARBA00022741"/>
    </source>
</evidence>
<dbReference type="InterPro" id="IPR037171">
    <property type="entry name" value="NagB/RpiA_transferase-like"/>
</dbReference>
<evidence type="ECO:0000313" key="7">
    <source>
        <dbReference type="EMBL" id="CAA7264281.1"/>
    </source>
</evidence>